<gene>
    <name evidence="1" type="ORF">DWX41_10030</name>
</gene>
<accession>A0A3E2WWU0</accession>
<dbReference type="Proteomes" id="UP000261111">
    <property type="component" value="Unassembled WGS sequence"/>
</dbReference>
<reference evidence="1 2" key="1">
    <citation type="submission" date="2018-08" db="EMBL/GenBank/DDBJ databases">
        <title>A genome reference for cultivated species of the human gut microbiota.</title>
        <authorList>
            <person name="Zou Y."/>
            <person name="Xue W."/>
            <person name="Luo G."/>
        </authorList>
    </citation>
    <scope>NUCLEOTIDE SEQUENCE [LARGE SCALE GENOMIC DNA]</scope>
    <source>
        <strain evidence="1 2">AF19-21</strain>
    </source>
</reference>
<organism evidence="1 2">
    <name type="scientific">Hungatella hathewayi</name>
    <dbReference type="NCBI Taxonomy" id="154046"/>
    <lineage>
        <taxon>Bacteria</taxon>
        <taxon>Bacillati</taxon>
        <taxon>Bacillota</taxon>
        <taxon>Clostridia</taxon>
        <taxon>Lachnospirales</taxon>
        <taxon>Lachnospiraceae</taxon>
        <taxon>Hungatella</taxon>
    </lineage>
</organism>
<proteinExistence type="predicted"/>
<dbReference type="AlphaFoldDB" id="A0A3E2WWU0"/>
<evidence type="ECO:0000313" key="2">
    <source>
        <dbReference type="Proteomes" id="UP000261111"/>
    </source>
</evidence>
<comment type="caution">
    <text evidence="1">The sequence shown here is derived from an EMBL/GenBank/DDBJ whole genome shotgun (WGS) entry which is preliminary data.</text>
</comment>
<sequence>MDRRYGVQEVGGGVLLLECIYEFLKKSGGKQGEIRDSESRIWMTQREKLSKFFTLCHPYPCFPPDFFLEFVNKRVQ</sequence>
<evidence type="ECO:0000313" key="1">
    <source>
        <dbReference type="EMBL" id="RGC32388.1"/>
    </source>
</evidence>
<name>A0A3E2WWU0_9FIRM</name>
<protein>
    <submittedName>
        <fullName evidence="1">Uncharacterized protein</fullName>
    </submittedName>
</protein>
<dbReference type="EMBL" id="QVIA01000009">
    <property type="protein sequence ID" value="RGC32388.1"/>
    <property type="molecule type" value="Genomic_DNA"/>
</dbReference>